<evidence type="ECO:0000256" key="8">
    <source>
        <dbReference type="ARBA" id="ARBA00061012"/>
    </source>
</evidence>
<feature type="binding site" evidence="9 11">
    <location>
        <position position="194"/>
    </location>
    <ligand>
        <name>substrate</name>
    </ligand>
</feature>
<dbReference type="PATRIC" id="fig|1423740.3.peg.1389"/>
<dbReference type="Pfam" id="PF00215">
    <property type="entry name" value="OMPdecase"/>
    <property type="match status" value="1"/>
</dbReference>
<keyword evidence="6 9" id="KW-0456">Lyase</keyword>
<evidence type="ECO:0000256" key="3">
    <source>
        <dbReference type="ARBA" id="ARBA00011738"/>
    </source>
</evidence>
<evidence type="ECO:0000256" key="9">
    <source>
        <dbReference type="HAMAP-Rule" id="MF_01200"/>
    </source>
</evidence>
<dbReference type="GO" id="GO:0005829">
    <property type="term" value="C:cytosol"/>
    <property type="evidence" value="ECO:0007669"/>
    <property type="project" value="TreeGrafter"/>
</dbReference>
<dbReference type="STRING" id="1423740.FC36_GL001288"/>
<dbReference type="Gene3D" id="3.20.20.70">
    <property type="entry name" value="Aldolase class I"/>
    <property type="match status" value="1"/>
</dbReference>
<dbReference type="NCBIfam" id="TIGR01740">
    <property type="entry name" value="pyrF"/>
    <property type="match status" value="1"/>
</dbReference>
<evidence type="ECO:0000256" key="5">
    <source>
        <dbReference type="ARBA" id="ARBA00022975"/>
    </source>
</evidence>
<keyword evidence="4 9" id="KW-0210">Decarboxylase</keyword>
<organism evidence="14 15">
    <name type="scientific">Ligilactobacillus equi DSM 15833 = JCM 10991</name>
    <dbReference type="NCBI Taxonomy" id="1423740"/>
    <lineage>
        <taxon>Bacteria</taxon>
        <taxon>Bacillati</taxon>
        <taxon>Bacillota</taxon>
        <taxon>Bacilli</taxon>
        <taxon>Lactobacillales</taxon>
        <taxon>Lactobacillaceae</taxon>
        <taxon>Ligilactobacillus</taxon>
    </lineage>
</organism>
<feature type="active site" description="For OMPdecase activity" evidence="10">
    <location>
        <position position="63"/>
    </location>
</feature>
<dbReference type="EC" id="4.1.1.23" evidence="9"/>
<dbReference type="GO" id="GO:0044205">
    <property type="term" value="P:'de novo' UMP biosynthetic process"/>
    <property type="evidence" value="ECO:0007669"/>
    <property type="project" value="UniProtKB-UniRule"/>
</dbReference>
<dbReference type="InterPro" id="IPR013785">
    <property type="entry name" value="Aldolase_TIM"/>
</dbReference>
<feature type="binding site" evidence="9 11">
    <location>
        <position position="214"/>
    </location>
    <ligand>
        <name>substrate</name>
    </ligand>
</feature>
<dbReference type="RefSeq" id="WP_056986857.1">
    <property type="nucleotide sequence ID" value="NZ_AZFH01000166.1"/>
</dbReference>
<dbReference type="GO" id="GO:0006207">
    <property type="term" value="P:'de novo' pyrimidine nucleobase biosynthetic process"/>
    <property type="evidence" value="ECO:0007669"/>
    <property type="project" value="InterPro"/>
</dbReference>
<feature type="binding site" evidence="9 11">
    <location>
        <position position="123"/>
    </location>
    <ligand>
        <name>substrate</name>
    </ligand>
</feature>
<evidence type="ECO:0000256" key="12">
    <source>
        <dbReference type="RuleBase" id="RU000512"/>
    </source>
</evidence>
<name>A0A0R1T8U2_9LACO</name>
<dbReference type="Proteomes" id="UP000051048">
    <property type="component" value="Unassembled WGS sequence"/>
</dbReference>
<dbReference type="CDD" id="cd04725">
    <property type="entry name" value="OMP_decarboxylase_like"/>
    <property type="match status" value="1"/>
</dbReference>
<dbReference type="PROSITE" id="PS00156">
    <property type="entry name" value="OMPDECASE"/>
    <property type="match status" value="1"/>
</dbReference>
<dbReference type="PANTHER" id="PTHR32119:SF2">
    <property type="entry name" value="OROTIDINE 5'-PHOSPHATE DECARBOXYLASE"/>
    <property type="match status" value="1"/>
</dbReference>
<comment type="subunit">
    <text evidence="3 9">Homodimer.</text>
</comment>
<dbReference type="InterPro" id="IPR014732">
    <property type="entry name" value="OMPdecase"/>
</dbReference>
<evidence type="ECO:0000313" key="14">
    <source>
        <dbReference type="EMBL" id="KRL77561.1"/>
    </source>
</evidence>
<protein>
    <recommendedName>
        <fullName evidence="9">Orotidine 5'-phosphate decarboxylase</fullName>
        <ecNumber evidence="9">4.1.1.23</ecNumber>
    </recommendedName>
    <alternativeName>
        <fullName evidence="9">OMP decarboxylase</fullName>
        <shortName evidence="9">OMPDCase</shortName>
        <shortName evidence="9">OMPdecase</shortName>
    </alternativeName>
</protein>
<dbReference type="AlphaFoldDB" id="A0A0R1T8U2"/>
<evidence type="ECO:0000256" key="10">
    <source>
        <dbReference type="PIRSR" id="PIRSR614732-1"/>
    </source>
</evidence>
<dbReference type="NCBIfam" id="NF001273">
    <property type="entry name" value="PRK00230.1"/>
    <property type="match status" value="1"/>
</dbReference>
<dbReference type="InterPro" id="IPR011060">
    <property type="entry name" value="RibuloseP-bd_barrel"/>
</dbReference>
<feature type="active site" description="Proton donor" evidence="9">
    <location>
        <position position="63"/>
    </location>
</feature>
<evidence type="ECO:0000256" key="7">
    <source>
        <dbReference type="ARBA" id="ARBA00049157"/>
    </source>
</evidence>
<feature type="binding site" evidence="9">
    <location>
        <begin position="61"/>
        <end position="70"/>
    </location>
    <ligand>
        <name>substrate</name>
    </ligand>
</feature>
<comment type="catalytic activity">
    <reaction evidence="7 9 12">
        <text>orotidine 5'-phosphate + H(+) = UMP + CO2</text>
        <dbReference type="Rhea" id="RHEA:11596"/>
        <dbReference type="ChEBI" id="CHEBI:15378"/>
        <dbReference type="ChEBI" id="CHEBI:16526"/>
        <dbReference type="ChEBI" id="CHEBI:57538"/>
        <dbReference type="ChEBI" id="CHEBI:57865"/>
        <dbReference type="EC" id="4.1.1.23"/>
    </reaction>
</comment>
<feature type="binding site" evidence="9 11">
    <location>
        <position position="34"/>
    </location>
    <ligand>
        <name>substrate</name>
    </ligand>
</feature>
<comment type="pathway">
    <text evidence="2 9 12">Pyrimidine metabolism; UMP biosynthesis via de novo pathway; UMP from orotate: step 2/2.</text>
</comment>
<evidence type="ECO:0000256" key="4">
    <source>
        <dbReference type="ARBA" id="ARBA00022793"/>
    </source>
</evidence>
<evidence type="ECO:0000313" key="15">
    <source>
        <dbReference type="Proteomes" id="UP000051048"/>
    </source>
</evidence>
<comment type="function">
    <text evidence="1 9">Catalyzes the decarboxylation of orotidine 5'-monophosphate (OMP) to uridine 5'-monophosphate (UMP).</text>
</comment>
<dbReference type="EMBL" id="AZFH01000166">
    <property type="protein sequence ID" value="KRL77561.1"/>
    <property type="molecule type" value="Genomic_DNA"/>
</dbReference>
<comment type="caution">
    <text evidence="14">The sequence shown here is derived from an EMBL/GenBank/DDBJ whole genome shotgun (WGS) entry which is preliminary data.</text>
</comment>
<dbReference type="HAMAP" id="MF_01200_B">
    <property type="entry name" value="OMPdecase_type1_B"/>
    <property type="match status" value="1"/>
</dbReference>
<evidence type="ECO:0000256" key="1">
    <source>
        <dbReference type="ARBA" id="ARBA00002356"/>
    </source>
</evidence>
<evidence type="ECO:0000256" key="11">
    <source>
        <dbReference type="PIRSR" id="PIRSR614732-2"/>
    </source>
</evidence>
<keyword evidence="5 9" id="KW-0665">Pyrimidine biosynthesis</keyword>
<evidence type="ECO:0000256" key="2">
    <source>
        <dbReference type="ARBA" id="ARBA00004861"/>
    </source>
</evidence>
<dbReference type="SMART" id="SM00934">
    <property type="entry name" value="OMPdecase"/>
    <property type="match status" value="1"/>
</dbReference>
<dbReference type="FunFam" id="3.20.20.70:FF:000015">
    <property type="entry name" value="Orotidine 5'-phosphate decarboxylase"/>
    <property type="match status" value="1"/>
</dbReference>
<dbReference type="InterPro" id="IPR047596">
    <property type="entry name" value="OMPdecase_bac"/>
</dbReference>
<feature type="binding site" evidence="9 11">
    <location>
        <position position="11"/>
    </location>
    <ligand>
        <name>substrate</name>
    </ligand>
</feature>
<evidence type="ECO:0000259" key="13">
    <source>
        <dbReference type="SMART" id="SM00934"/>
    </source>
</evidence>
<dbReference type="PANTHER" id="PTHR32119">
    <property type="entry name" value="OROTIDINE 5'-PHOSPHATE DECARBOXYLASE"/>
    <property type="match status" value="1"/>
</dbReference>
<gene>
    <name evidence="9" type="primary">pyrF</name>
    <name evidence="14" type="ORF">FC36_GL001288</name>
</gene>
<feature type="binding site" evidence="9 11">
    <location>
        <position position="215"/>
    </location>
    <ligand>
        <name>substrate</name>
    </ligand>
</feature>
<dbReference type="SUPFAM" id="SSF51366">
    <property type="entry name" value="Ribulose-phoshate binding barrel"/>
    <property type="match status" value="1"/>
</dbReference>
<feature type="active site" description="For OMPdecase activity" evidence="10">
    <location>
        <position position="66"/>
    </location>
</feature>
<feature type="active site" description="For OMPdecase activity" evidence="10">
    <location>
        <position position="61"/>
    </location>
</feature>
<proteinExistence type="inferred from homology"/>
<dbReference type="InterPro" id="IPR001754">
    <property type="entry name" value="OMPdeCOase_dom"/>
</dbReference>
<dbReference type="OrthoDB" id="9806203at2"/>
<evidence type="ECO:0000256" key="6">
    <source>
        <dbReference type="ARBA" id="ARBA00023239"/>
    </source>
</evidence>
<feature type="domain" description="Orotidine 5'-phosphate decarboxylase" evidence="13">
    <location>
        <begin position="5"/>
        <end position="230"/>
    </location>
</feature>
<dbReference type="UniPathway" id="UPA00070">
    <property type="reaction ID" value="UER00120"/>
</dbReference>
<sequence>MDITKPIIALDFPGVQEAREFLQKFPKDEQLFVKIGMELFYGAGPDLVREVKALGHDVFLDLKCHDIPHTVGQTMKVLGKLGVDLTNVHAAGGYEMMQAAKEGLLDGAAGLQVPRLIAVTQLTSSSPKMVAEEQKSALSLQASVLNYAQLTRTAGLDGVVCSAHEAKLIREATDPDFLRVTPGIRLANDALDDQKRVMTPGQAKLNQASAIVVGRSITKAADPYQTYRQIKKEWNQ</sequence>
<feature type="binding site" evidence="9 11">
    <location>
        <position position="185"/>
    </location>
    <ligand>
        <name>substrate</name>
    </ligand>
</feature>
<dbReference type="GO" id="GO:0004590">
    <property type="term" value="F:orotidine-5'-phosphate decarboxylase activity"/>
    <property type="evidence" value="ECO:0007669"/>
    <property type="project" value="UniProtKB-UniRule"/>
</dbReference>
<comment type="similarity">
    <text evidence="8 9">Belongs to the OMP decarboxylase family. Type 1 subfamily.</text>
</comment>
<accession>A0A0R1T8U2</accession>
<reference evidence="14 15" key="1">
    <citation type="journal article" date="2015" name="Genome Announc.">
        <title>Expanding the biotechnology potential of lactobacilli through comparative genomics of 213 strains and associated genera.</title>
        <authorList>
            <person name="Sun Z."/>
            <person name="Harris H.M."/>
            <person name="McCann A."/>
            <person name="Guo C."/>
            <person name="Argimon S."/>
            <person name="Zhang W."/>
            <person name="Yang X."/>
            <person name="Jeffery I.B."/>
            <person name="Cooney J.C."/>
            <person name="Kagawa T.F."/>
            <person name="Liu W."/>
            <person name="Song Y."/>
            <person name="Salvetti E."/>
            <person name="Wrobel A."/>
            <person name="Rasinkangas P."/>
            <person name="Parkhill J."/>
            <person name="Rea M.C."/>
            <person name="O'Sullivan O."/>
            <person name="Ritari J."/>
            <person name="Douillard F.P."/>
            <person name="Paul Ross R."/>
            <person name="Yang R."/>
            <person name="Briner A.E."/>
            <person name="Felis G.E."/>
            <person name="de Vos W.M."/>
            <person name="Barrangou R."/>
            <person name="Klaenhammer T.R."/>
            <person name="Caufield P.W."/>
            <person name="Cui Y."/>
            <person name="Zhang H."/>
            <person name="O'Toole P.W."/>
        </authorList>
    </citation>
    <scope>NUCLEOTIDE SEQUENCE [LARGE SCALE GENOMIC DNA]</scope>
    <source>
        <strain evidence="14 15">DSM 15833</strain>
    </source>
</reference>
<dbReference type="InterPro" id="IPR018089">
    <property type="entry name" value="OMPdecase_AS"/>
</dbReference>